<dbReference type="Pfam" id="PF01814">
    <property type="entry name" value="Hemerythrin"/>
    <property type="match status" value="1"/>
</dbReference>
<gene>
    <name evidence="2" type="ORF">RSE6_08738</name>
</gene>
<evidence type="ECO:0000313" key="2">
    <source>
        <dbReference type="EMBL" id="CZT48086.1"/>
    </source>
</evidence>
<dbReference type="InterPro" id="IPR012312">
    <property type="entry name" value="Hemerythrin-like"/>
</dbReference>
<dbReference type="PANTHER" id="PTHR38048">
    <property type="entry name" value="EXPRESSED PROTEIN"/>
    <property type="match status" value="1"/>
</dbReference>
<protein>
    <recommendedName>
        <fullName evidence="1">Hemerythrin-like domain-containing protein</fullName>
    </recommendedName>
</protein>
<keyword evidence="3" id="KW-1185">Reference proteome</keyword>
<dbReference type="Proteomes" id="UP000177625">
    <property type="component" value="Unassembled WGS sequence"/>
</dbReference>
<proteinExistence type="predicted"/>
<dbReference type="InterPro" id="IPR053206">
    <property type="entry name" value="Dimeric_xanthone_biosynth"/>
</dbReference>
<reference evidence="3" key="1">
    <citation type="submission" date="2016-03" db="EMBL/GenBank/DDBJ databases">
        <authorList>
            <person name="Guldener U."/>
        </authorList>
    </citation>
    <scope>NUCLEOTIDE SEQUENCE [LARGE SCALE GENOMIC DNA]</scope>
</reference>
<dbReference type="AlphaFoldDB" id="A0A1E1MG55"/>
<dbReference type="Gene3D" id="1.20.120.520">
    <property type="entry name" value="nmb1532 protein domain like"/>
    <property type="match status" value="1"/>
</dbReference>
<dbReference type="PANTHER" id="PTHR38048:SF2">
    <property type="entry name" value="HEMERYTHRIN-LIKE DOMAIN-CONTAINING PROTEIN"/>
    <property type="match status" value="1"/>
</dbReference>
<sequence length="282" mass="31905">MISKPARQGRFATSRFKLIETPVHAQNASKPYDQYVEAASVMALAHNVMIRGLNSIYLQAPHMEPIDHSSFISYCKCWVENLDEYHEMEEGVLFPEIEAKTGETGIMDGNIEQHHAFMPGLEAFKAYLSTSSLHPSTFSGTHLNNLIDTFARSLIVHLADEIPSLLELSKFGQSLPLLRLINAEGAKSPLKLSRLGGVPFFAQNLDTEFEEGIWSAWPMPVVVRWLIPRTVGRWNREWWRWASCDESGRLRELLGRKALSSVFVGIARSWFRGLYNLGTAKQ</sequence>
<dbReference type="CDD" id="cd12108">
    <property type="entry name" value="Hr-like"/>
    <property type="match status" value="1"/>
</dbReference>
<evidence type="ECO:0000259" key="1">
    <source>
        <dbReference type="Pfam" id="PF01814"/>
    </source>
</evidence>
<accession>A0A1E1MG55</accession>
<evidence type="ECO:0000313" key="3">
    <source>
        <dbReference type="Proteomes" id="UP000177625"/>
    </source>
</evidence>
<dbReference type="EMBL" id="FJVC01000321">
    <property type="protein sequence ID" value="CZT48086.1"/>
    <property type="molecule type" value="Genomic_DNA"/>
</dbReference>
<organism evidence="2 3">
    <name type="scientific">Rhynchosporium secalis</name>
    <name type="common">Barley scald fungus</name>
    <dbReference type="NCBI Taxonomy" id="38038"/>
    <lineage>
        <taxon>Eukaryota</taxon>
        <taxon>Fungi</taxon>
        <taxon>Dikarya</taxon>
        <taxon>Ascomycota</taxon>
        <taxon>Pezizomycotina</taxon>
        <taxon>Leotiomycetes</taxon>
        <taxon>Helotiales</taxon>
        <taxon>Ploettnerulaceae</taxon>
        <taxon>Rhynchosporium</taxon>
    </lineage>
</organism>
<name>A0A1E1MG55_RHYSE</name>
<feature type="domain" description="Hemerythrin-like" evidence="1">
    <location>
        <begin position="41"/>
        <end position="161"/>
    </location>
</feature>